<organism evidence="2 3">
    <name type="scientific">Thiohalospira halophila DSM 15071</name>
    <dbReference type="NCBI Taxonomy" id="1123397"/>
    <lineage>
        <taxon>Bacteria</taxon>
        <taxon>Pseudomonadati</taxon>
        <taxon>Pseudomonadota</taxon>
        <taxon>Gammaproteobacteria</taxon>
        <taxon>Thiohalospirales</taxon>
        <taxon>Thiohalospiraceae</taxon>
        <taxon>Thiohalospira</taxon>
    </lineage>
</organism>
<dbReference type="Proteomes" id="UP000198611">
    <property type="component" value="Unassembled WGS sequence"/>
</dbReference>
<keyword evidence="3" id="KW-1185">Reference proteome</keyword>
<evidence type="ECO:0000313" key="2">
    <source>
        <dbReference type="EMBL" id="SFC95198.1"/>
    </source>
</evidence>
<feature type="transmembrane region" description="Helical" evidence="1">
    <location>
        <begin position="17"/>
        <end position="36"/>
    </location>
</feature>
<dbReference type="AlphaFoldDB" id="A0A1I1NI92"/>
<protein>
    <submittedName>
        <fullName evidence="2">Uncharacterized protein</fullName>
    </submittedName>
</protein>
<evidence type="ECO:0000256" key="1">
    <source>
        <dbReference type="SAM" id="Phobius"/>
    </source>
</evidence>
<reference evidence="2 3" key="1">
    <citation type="submission" date="2016-10" db="EMBL/GenBank/DDBJ databases">
        <authorList>
            <person name="de Groot N.N."/>
        </authorList>
    </citation>
    <scope>NUCLEOTIDE SEQUENCE [LARGE SCALE GENOMIC DNA]</scope>
    <source>
        <strain evidence="2 3">HL3</strain>
    </source>
</reference>
<dbReference type="STRING" id="1123397.SAMN05660831_00209"/>
<keyword evidence="1" id="KW-0812">Transmembrane</keyword>
<accession>A0A1I1NI92</accession>
<keyword evidence="1" id="KW-0472">Membrane</keyword>
<sequence>MANGTSSERGSGGDRPIIAAVIAVALLASPLLAVWARPAWGWLAPYAVWAAVLAIAAALLHLGDRAGGDDDA</sequence>
<gene>
    <name evidence="2" type="ORF">SAMN05660831_00209</name>
</gene>
<name>A0A1I1NI92_9GAMM</name>
<dbReference type="RefSeq" id="WP_093426899.1">
    <property type="nucleotide sequence ID" value="NZ_FOMJ01000001.1"/>
</dbReference>
<proteinExistence type="predicted"/>
<evidence type="ECO:0000313" key="3">
    <source>
        <dbReference type="Proteomes" id="UP000198611"/>
    </source>
</evidence>
<keyword evidence="1" id="KW-1133">Transmembrane helix</keyword>
<feature type="transmembrane region" description="Helical" evidence="1">
    <location>
        <begin position="42"/>
        <end position="62"/>
    </location>
</feature>
<dbReference type="EMBL" id="FOMJ01000001">
    <property type="protein sequence ID" value="SFC95198.1"/>
    <property type="molecule type" value="Genomic_DNA"/>
</dbReference>